<protein>
    <submittedName>
        <fullName evidence="2">Uncharacterized protein</fullName>
    </submittedName>
</protein>
<organism evidence="2 3">
    <name type="scientific">Cladonia borealis</name>
    <dbReference type="NCBI Taxonomy" id="184061"/>
    <lineage>
        <taxon>Eukaryota</taxon>
        <taxon>Fungi</taxon>
        <taxon>Dikarya</taxon>
        <taxon>Ascomycota</taxon>
        <taxon>Pezizomycotina</taxon>
        <taxon>Lecanoromycetes</taxon>
        <taxon>OSLEUM clade</taxon>
        <taxon>Lecanoromycetidae</taxon>
        <taxon>Lecanorales</taxon>
        <taxon>Lecanorineae</taxon>
        <taxon>Cladoniaceae</taxon>
        <taxon>Cladonia</taxon>
    </lineage>
</organism>
<dbReference type="AlphaFoldDB" id="A0AA39QTR7"/>
<keyword evidence="3" id="KW-1185">Reference proteome</keyword>
<accession>A0AA39QTR7</accession>
<name>A0AA39QTR7_9LECA</name>
<dbReference type="Proteomes" id="UP001166286">
    <property type="component" value="Unassembled WGS sequence"/>
</dbReference>
<proteinExistence type="predicted"/>
<evidence type="ECO:0000313" key="3">
    <source>
        <dbReference type="Proteomes" id="UP001166286"/>
    </source>
</evidence>
<evidence type="ECO:0000256" key="1">
    <source>
        <dbReference type="SAM" id="Coils"/>
    </source>
</evidence>
<gene>
    <name evidence="2" type="ORF">JMJ35_009794</name>
</gene>
<feature type="coiled-coil region" evidence="1">
    <location>
        <begin position="192"/>
        <end position="221"/>
    </location>
</feature>
<keyword evidence="1" id="KW-0175">Coiled coil</keyword>
<reference evidence="2" key="1">
    <citation type="submission" date="2023-03" db="EMBL/GenBank/DDBJ databases">
        <title>Complete genome of Cladonia borealis.</title>
        <authorList>
            <person name="Park H."/>
        </authorList>
    </citation>
    <scope>NUCLEOTIDE SEQUENCE</scope>
    <source>
        <strain evidence="2">ANT050790</strain>
    </source>
</reference>
<dbReference type="PANTHER" id="PTHR41390">
    <property type="entry name" value="CHROMOSOME 7, WHOLE GENOME SHOTGUN SEQUENCE"/>
    <property type="match status" value="1"/>
</dbReference>
<sequence>MTSENDPGFNSKTVYKYLSRYPATSILIPALKVGALTGTTGLLTGGVAAVLRSSPTPALFTVASGIQWFALGGTFSATRSTLLWQWDLPSPTPEERVVASSSAGGITGATVAAVFRGHRNVIPGALVFTLFGYVGQTVFNKLDARYSEQVAVDIQKEKREKKGFWNRVADMEWSPMKRLSDEEYGNMLKERLLRVEADIALVDEELEKLRLEERVTNARDENIAVAKKNGK</sequence>
<dbReference type="PANTHER" id="PTHR41390:SF1">
    <property type="entry name" value="NADH-UBIQUINONE OXIDOREDUCTASE 213 KDA SUBUNIT"/>
    <property type="match status" value="1"/>
</dbReference>
<dbReference type="EMBL" id="JAFEKC020000022">
    <property type="protein sequence ID" value="KAK0507905.1"/>
    <property type="molecule type" value="Genomic_DNA"/>
</dbReference>
<evidence type="ECO:0000313" key="2">
    <source>
        <dbReference type="EMBL" id="KAK0507905.1"/>
    </source>
</evidence>
<comment type="caution">
    <text evidence="2">The sequence shown here is derived from an EMBL/GenBank/DDBJ whole genome shotgun (WGS) entry which is preliminary data.</text>
</comment>